<feature type="transmembrane region" description="Helical" evidence="10">
    <location>
        <begin position="238"/>
        <end position="256"/>
    </location>
</feature>
<dbReference type="InParanoid" id="A0A168PL41"/>
<keyword evidence="5 10" id="KW-0812">Transmembrane</keyword>
<dbReference type="STRING" id="4829.A0A168PL41"/>
<feature type="transmembrane region" description="Helical" evidence="10">
    <location>
        <begin position="334"/>
        <end position="350"/>
    </location>
</feature>
<dbReference type="Gene3D" id="1.20.1540.10">
    <property type="entry name" value="Rhomboid-like"/>
    <property type="match status" value="1"/>
</dbReference>
<evidence type="ECO:0000256" key="11">
    <source>
        <dbReference type="SAM" id="MobiDB-lite"/>
    </source>
</evidence>
<dbReference type="Proteomes" id="UP000078561">
    <property type="component" value="Unassembled WGS sequence"/>
</dbReference>
<reference evidence="13" key="1">
    <citation type="submission" date="2016-04" db="EMBL/GenBank/DDBJ databases">
        <authorList>
            <person name="Evans L.H."/>
            <person name="Alamgir A."/>
            <person name="Owens N."/>
            <person name="Weber N.D."/>
            <person name="Virtaneva K."/>
            <person name="Barbian K."/>
            <person name="Babar A."/>
            <person name="Rosenke K."/>
        </authorList>
    </citation>
    <scope>NUCLEOTIDE SEQUENCE [LARGE SCALE GENOMIC DNA]</scope>
    <source>
        <strain evidence="13">CBS 101.48</strain>
    </source>
</reference>
<evidence type="ECO:0000256" key="4">
    <source>
        <dbReference type="ARBA" id="ARBA00022670"/>
    </source>
</evidence>
<feature type="compositionally biased region" description="Low complexity" evidence="11">
    <location>
        <begin position="32"/>
        <end position="41"/>
    </location>
</feature>
<evidence type="ECO:0000256" key="2">
    <source>
        <dbReference type="ARBA" id="ARBA00004141"/>
    </source>
</evidence>
<protein>
    <recommendedName>
        <fullName evidence="10">Rhomboid-type serine protease</fullName>
        <ecNumber evidence="10">3.4.21.105</ecNumber>
    </recommendedName>
</protein>
<keyword evidence="8 10" id="KW-1133">Transmembrane helix</keyword>
<evidence type="ECO:0000256" key="7">
    <source>
        <dbReference type="ARBA" id="ARBA00022825"/>
    </source>
</evidence>
<evidence type="ECO:0000256" key="6">
    <source>
        <dbReference type="ARBA" id="ARBA00022801"/>
    </source>
</evidence>
<keyword evidence="7 10" id="KW-0720">Serine protease</keyword>
<dbReference type="GO" id="GO:0016020">
    <property type="term" value="C:membrane"/>
    <property type="evidence" value="ECO:0007669"/>
    <property type="project" value="UniProtKB-SubCell"/>
</dbReference>
<evidence type="ECO:0000256" key="1">
    <source>
        <dbReference type="ARBA" id="ARBA00000156"/>
    </source>
</evidence>
<dbReference type="PANTHER" id="PTHR22936:SF69">
    <property type="entry name" value="RHOMBOID-LIKE PROTEIN"/>
    <property type="match status" value="1"/>
</dbReference>
<comment type="function">
    <text evidence="10">Serine protease involved in intramembrane proteolysis.</text>
</comment>
<evidence type="ECO:0000259" key="12">
    <source>
        <dbReference type="Pfam" id="PF01694"/>
    </source>
</evidence>
<feature type="compositionally biased region" description="Polar residues" evidence="11">
    <location>
        <begin position="1"/>
        <end position="17"/>
    </location>
</feature>
<sequence>MGRPPSSSYQRANSFTANDIPIGAQQQQALLGSPMASQQPSPGSPPPPPSHTQMPGTPQPQPPQLPQHQGKQGNDYYPSDIEMQNRSASSGAYYPQPYPHQPQQPMYTMYPPPPQPMYIQQADIYTGHPLKRAVFGPVRHAVFSQLSALAMLAMMIYELVRNWQLTGSVIQTQPNFNVMIGPSFSVLINLGAKFTPCMRPLPNISLSSPYGQCFGPSDTCTLATMCALPSTTAVPDQAYRFVVPIFMHAGIVHFLLNMLTHLRLGVDLERSLGFPRYVLLYMGSGIWGFVLSAMLSNENTASMGCSGALFGLIGYMFIDVLVNWKVIQHPWRELISLLISTIISLVLGLLPGLDNFAHLGGFAVGLVMGLLIAPTRPMATKNVQLLTWLGRIVALAILIVMFVVGIKQFYDSPDPSLICPNCKYLSCLPVNGWCDTNQPGT</sequence>
<comment type="caution">
    <text evidence="10">Lacks conserved residue(s) required for the propagation of feature annotation.</text>
</comment>
<dbReference type="EMBL" id="LT553919">
    <property type="protein sequence ID" value="SAM02576.1"/>
    <property type="molecule type" value="Genomic_DNA"/>
</dbReference>
<dbReference type="Pfam" id="PF01694">
    <property type="entry name" value="Rhomboid"/>
    <property type="match status" value="1"/>
</dbReference>
<dbReference type="InterPro" id="IPR035952">
    <property type="entry name" value="Rhomboid-like_sf"/>
</dbReference>
<dbReference type="OMA" id="ACSGCRY"/>
<feature type="transmembrane region" description="Helical" evidence="10">
    <location>
        <begin position="301"/>
        <end position="322"/>
    </location>
</feature>
<feature type="transmembrane region" description="Helical" evidence="10">
    <location>
        <begin position="277"/>
        <end position="295"/>
    </location>
</feature>
<dbReference type="OrthoDB" id="2146116at2759"/>
<name>A0A168PL41_ABSGL</name>
<dbReference type="InterPro" id="IPR022764">
    <property type="entry name" value="Peptidase_S54_rhomboid_dom"/>
</dbReference>
<dbReference type="PANTHER" id="PTHR22936">
    <property type="entry name" value="RHOMBOID-RELATED"/>
    <property type="match status" value="1"/>
</dbReference>
<evidence type="ECO:0000256" key="3">
    <source>
        <dbReference type="ARBA" id="ARBA00009045"/>
    </source>
</evidence>
<proteinExistence type="inferred from homology"/>
<accession>A0A168PL41</accession>
<evidence type="ECO:0000256" key="5">
    <source>
        <dbReference type="ARBA" id="ARBA00022692"/>
    </source>
</evidence>
<gene>
    <name evidence="13" type="primary">ABSGL_08377.1 scaffold 10076</name>
</gene>
<keyword evidence="9 10" id="KW-0472">Membrane</keyword>
<evidence type="ECO:0000313" key="13">
    <source>
        <dbReference type="EMBL" id="SAM02576.1"/>
    </source>
</evidence>
<feature type="region of interest" description="Disordered" evidence="11">
    <location>
        <begin position="1"/>
        <end position="82"/>
    </location>
</feature>
<evidence type="ECO:0000256" key="8">
    <source>
        <dbReference type="ARBA" id="ARBA00022989"/>
    </source>
</evidence>
<feature type="domain" description="Peptidase S54 rhomboid" evidence="12">
    <location>
        <begin position="236"/>
        <end position="373"/>
    </location>
</feature>
<keyword evidence="14" id="KW-1185">Reference proteome</keyword>
<dbReference type="GO" id="GO:0004252">
    <property type="term" value="F:serine-type endopeptidase activity"/>
    <property type="evidence" value="ECO:0007669"/>
    <property type="project" value="InterPro"/>
</dbReference>
<evidence type="ECO:0000313" key="14">
    <source>
        <dbReference type="Proteomes" id="UP000078561"/>
    </source>
</evidence>
<comment type="subcellular location">
    <subcellularLocation>
        <location evidence="2 10">Membrane</location>
        <topology evidence="2 10">Multi-pass membrane protein</topology>
    </subcellularLocation>
</comment>
<dbReference type="InterPro" id="IPR002610">
    <property type="entry name" value="Peptidase_S54_rhomboid-like"/>
</dbReference>
<dbReference type="EC" id="3.4.21.105" evidence="10"/>
<organism evidence="13">
    <name type="scientific">Absidia glauca</name>
    <name type="common">Pin mould</name>
    <dbReference type="NCBI Taxonomy" id="4829"/>
    <lineage>
        <taxon>Eukaryota</taxon>
        <taxon>Fungi</taxon>
        <taxon>Fungi incertae sedis</taxon>
        <taxon>Mucoromycota</taxon>
        <taxon>Mucoromycotina</taxon>
        <taxon>Mucoromycetes</taxon>
        <taxon>Mucorales</taxon>
        <taxon>Cunninghamellaceae</taxon>
        <taxon>Absidia</taxon>
    </lineage>
</organism>
<comment type="similarity">
    <text evidence="3 10">Belongs to the peptidase S54 family.</text>
</comment>
<keyword evidence="6 10" id="KW-0378">Hydrolase</keyword>
<keyword evidence="4 10" id="KW-0645">Protease</keyword>
<comment type="catalytic activity">
    <reaction evidence="1 10">
        <text>Cleaves type-1 transmembrane domains using a catalytic dyad composed of serine and histidine that are contributed by different transmembrane domains.</text>
        <dbReference type="EC" id="3.4.21.105"/>
    </reaction>
</comment>
<dbReference type="SUPFAM" id="SSF144091">
    <property type="entry name" value="Rhomboid-like"/>
    <property type="match status" value="1"/>
</dbReference>
<evidence type="ECO:0000256" key="9">
    <source>
        <dbReference type="ARBA" id="ARBA00023136"/>
    </source>
</evidence>
<dbReference type="AlphaFoldDB" id="A0A168PL41"/>
<dbReference type="GO" id="GO:0006508">
    <property type="term" value="P:proteolysis"/>
    <property type="evidence" value="ECO:0007669"/>
    <property type="project" value="UniProtKB-KW"/>
</dbReference>
<evidence type="ECO:0000256" key="10">
    <source>
        <dbReference type="RuleBase" id="RU362115"/>
    </source>
</evidence>
<feature type="transmembrane region" description="Helical" evidence="10">
    <location>
        <begin position="385"/>
        <end position="406"/>
    </location>
</feature>
<feature type="transmembrane region" description="Helical" evidence="10">
    <location>
        <begin position="356"/>
        <end position="373"/>
    </location>
</feature>